<dbReference type="GeneID" id="106062015"/>
<gene>
    <name evidence="4" type="primary">LOC106062015</name>
</gene>
<evidence type="ECO:0000313" key="4">
    <source>
        <dbReference type="RefSeq" id="XP_055901767.1"/>
    </source>
</evidence>
<dbReference type="RefSeq" id="XP_055901767.1">
    <property type="nucleotide sequence ID" value="XM_056045792.1"/>
</dbReference>
<organism evidence="3 4">
    <name type="scientific">Biomphalaria glabrata</name>
    <name type="common">Bloodfluke planorb</name>
    <name type="synonym">Freshwater snail</name>
    <dbReference type="NCBI Taxonomy" id="6526"/>
    <lineage>
        <taxon>Eukaryota</taxon>
        <taxon>Metazoa</taxon>
        <taxon>Spiralia</taxon>
        <taxon>Lophotrochozoa</taxon>
        <taxon>Mollusca</taxon>
        <taxon>Gastropoda</taxon>
        <taxon>Heterobranchia</taxon>
        <taxon>Euthyneura</taxon>
        <taxon>Panpulmonata</taxon>
        <taxon>Hygrophila</taxon>
        <taxon>Lymnaeoidea</taxon>
        <taxon>Planorbidae</taxon>
        <taxon>Biomphalaria</taxon>
    </lineage>
</organism>
<accession>A0A9W3BQQ5</accession>
<evidence type="ECO:0000259" key="2">
    <source>
        <dbReference type="PROSITE" id="PS50222"/>
    </source>
</evidence>
<proteinExistence type="predicted"/>
<dbReference type="OrthoDB" id="6161972at2759"/>
<keyword evidence="3" id="KW-1185">Reference proteome</keyword>
<evidence type="ECO:0000313" key="3">
    <source>
        <dbReference type="Proteomes" id="UP001165740"/>
    </source>
</evidence>
<name>A0A9W3BQQ5_BIOGL</name>
<keyword evidence="1" id="KW-0106">Calcium</keyword>
<dbReference type="InterPro" id="IPR002048">
    <property type="entry name" value="EF_hand_dom"/>
</dbReference>
<dbReference type="Proteomes" id="UP001165740">
    <property type="component" value="Chromosome 11"/>
</dbReference>
<dbReference type="SUPFAM" id="SSF47473">
    <property type="entry name" value="EF-hand"/>
    <property type="match status" value="1"/>
</dbReference>
<dbReference type="InterPro" id="IPR011992">
    <property type="entry name" value="EF-hand-dom_pair"/>
</dbReference>
<dbReference type="Gene3D" id="1.10.238.10">
    <property type="entry name" value="EF-hand"/>
    <property type="match status" value="1"/>
</dbReference>
<sequence>MVSITHMEKMVILLSMFCWTSYAVFYYKHEPDYPRLGKRTSYSDDKLQGEGSNPQLMLPDPAFSNLNRRGIFTQGSSGVPRLGRRNLDTDKRGVFTQANGGYIRMGKRDDPWNDKRGVFTQGQIGSPRIGRQGASDMWSDGVNQVLQKMAEFKEDNDEEKAGQGQMDVGNDVLLQPTSIPYLFIEMDTDNDGKLSKEEFVSGIQILKSQTSYW</sequence>
<protein>
    <submittedName>
        <fullName evidence="4">HCS2 neuropeptides-like</fullName>
    </submittedName>
</protein>
<dbReference type="InterPro" id="IPR018247">
    <property type="entry name" value="EF_Hand_1_Ca_BS"/>
</dbReference>
<feature type="domain" description="EF-hand" evidence="2">
    <location>
        <begin position="174"/>
        <end position="209"/>
    </location>
</feature>
<evidence type="ECO:0000256" key="1">
    <source>
        <dbReference type="ARBA" id="ARBA00022837"/>
    </source>
</evidence>
<dbReference type="GO" id="GO:0005509">
    <property type="term" value="F:calcium ion binding"/>
    <property type="evidence" value="ECO:0007669"/>
    <property type="project" value="InterPro"/>
</dbReference>
<reference evidence="4" key="1">
    <citation type="submission" date="2025-08" db="UniProtKB">
        <authorList>
            <consortium name="RefSeq"/>
        </authorList>
    </citation>
    <scope>IDENTIFICATION</scope>
</reference>
<dbReference type="PROSITE" id="PS50222">
    <property type="entry name" value="EF_HAND_2"/>
    <property type="match status" value="1"/>
</dbReference>
<dbReference type="AlphaFoldDB" id="A0A9W3BQQ5"/>
<dbReference type="PROSITE" id="PS00018">
    <property type="entry name" value="EF_HAND_1"/>
    <property type="match status" value="1"/>
</dbReference>